<dbReference type="AlphaFoldDB" id="A0A0L0CCQ6"/>
<dbReference type="Proteomes" id="UP000037069">
    <property type="component" value="Unassembled WGS sequence"/>
</dbReference>
<evidence type="ECO:0000256" key="8">
    <source>
        <dbReference type="ARBA" id="ARBA00023170"/>
    </source>
</evidence>
<feature type="transmembrane region" description="Helical" evidence="10">
    <location>
        <begin position="277"/>
        <end position="298"/>
    </location>
</feature>
<reference evidence="11 12" key="1">
    <citation type="journal article" date="2015" name="Nat. Commun.">
        <title>Lucilia cuprina genome unlocks parasitic fly biology to underpin future interventions.</title>
        <authorList>
            <person name="Anstead C.A."/>
            <person name="Korhonen P.K."/>
            <person name="Young N.D."/>
            <person name="Hall R.S."/>
            <person name="Jex A.R."/>
            <person name="Murali S.C."/>
            <person name="Hughes D.S."/>
            <person name="Lee S.F."/>
            <person name="Perry T."/>
            <person name="Stroehlein A.J."/>
            <person name="Ansell B.R."/>
            <person name="Breugelmans B."/>
            <person name="Hofmann A."/>
            <person name="Qu J."/>
            <person name="Dugan S."/>
            <person name="Lee S.L."/>
            <person name="Chao H."/>
            <person name="Dinh H."/>
            <person name="Han Y."/>
            <person name="Doddapaneni H.V."/>
            <person name="Worley K.C."/>
            <person name="Muzny D.M."/>
            <person name="Ioannidis P."/>
            <person name="Waterhouse R.M."/>
            <person name="Zdobnov E.M."/>
            <person name="James P.J."/>
            <person name="Bagnall N.H."/>
            <person name="Kotze A.C."/>
            <person name="Gibbs R.A."/>
            <person name="Richards S."/>
            <person name="Batterham P."/>
            <person name="Gasser R.B."/>
        </authorList>
    </citation>
    <scope>NUCLEOTIDE SEQUENCE [LARGE SCALE GENOMIC DNA]</scope>
    <source>
        <strain evidence="11 12">LS</strain>
        <tissue evidence="11">Full body</tissue>
    </source>
</reference>
<dbReference type="GO" id="GO:0007165">
    <property type="term" value="P:signal transduction"/>
    <property type="evidence" value="ECO:0007669"/>
    <property type="project" value="UniProtKB-KW"/>
</dbReference>
<dbReference type="Pfam" id="PF02949">
    <property type="entry name" value="7tm_6"/>
    <property type="match status" value="1"/>
</dbReference>
<evidence type="ECO:0000256" key="9">
    <source>
        <dbReference type="ARBA" id="ARBA00023224"/>
    </source>
</evidence>
<evidence type="ECO:0000313" key="12">
    <source>
        <dbReference type="Proteomes" id="UP000037069"/>
    </source>
</evidence>
<evidence type="ECO:0000256" key="2">
    <source>
        <dbReference type="ARBA" id="ARBA00022475"/>
    </source>
</evidence>
<keyword evidence="3 10" id="KW-0716">Sensory transduction</keyword>
<comment type="similarity">
    <text evidence="10">Belongs to the insect chemoreceptor superfamily. Heteromeric odorant receptor channel (TC 1.A.69) family.</text>
</comment>
<feature type="transmembrane region" description="Helical" evidence="10">
    <location>
        <begin position="179"/>
        <end position="198"/>
    </location>
</feature>
<keyword evidence="4 10" id="KW-0812">Transmembrane</keyword>
<evidence type="ECO:0000256" key="5">
    <source>
        <dbReference type="ARBA" id="ARBA00022725"/>
    </source>
</evidence>
<accession>A0A0L0CCQ6</accession>
<dbReference type="EMBL" id="JRES01000586">
    <property type="protein sequence ID" value="KNC30035.1"/>
    <property type="molecule type" value="Genomic_DNA"/>
</dbReference>
<dbReference type="GO" id="GO:0005549">
    <property type="term" value="F:odorant binding"/>
    <property type="evidence" value="ECO:0007669"/>
    <property type="project" value="InterPro"/>
</dbReference>
<feature type="transmembrane region" description="Helical" evidence="10">
    <location>
        <begin position="48"/>
        <end position="71"/>
    </location>
</feature>
<keyword evidence="2" id="KW-1003">Cell membrane</keyword>
<keyword evidence="7 10" id="KW-0472">Membrane</keyword>
<comment type="caution">
    <text evidence="11">The sequence shown here is derived from an EMBL/GenBank/DDBJ whole genome shotgun (WGS) entry which is preliminary data.</text>
</comment>
<dbReference type="GO" id="GO:0005886">
    <property type="term" value="C:plasma membrane"/>
    <property type="evidence" value="ECO:0007669"/>
    <property type="project" value="UniProtKB-SubCell"/>
</dbReference>
<gene>
    <name evidence="11" type="ORF">FF38_03063</name>
</gene>
<dbReference type="PANTHER" id="PTHR21137:SF35">
    <property type="entry name" value="ODORANT RECEPTOR 19A-RELATED"/>
    <property type="match status" value="1"/>
</dbReference>
<keyword evidence="12" id="KW-1185">Reference proteome</keyword>
<organism evidence="11 12">
    <name type="scientific">Lucilia cuprina</name>
    <name type="common">Green bottle fly</name>
    <name type="synonym">Australian sheep blowfly</name>
    <dbReference type="NCBI Taxonomy" id="7375"/>
    <lineage>
        <taxon>Eukaryota</taxon>
        <taxon>Metazoa</taxon>
        <taxon>Ecdysozoa</taxon>
        <taxon>Arthropoda</taxon>
        <taxon>Hexapoda</taxon>
        <taxon>Insecta</taxon>
        <taxon>Pterygota</taxon>
        <taxon>Neoptera</taxon>
        <taxon>Endopterygota</taxon>
        <taxon>Diptera</taxon>
        <taxon>Brachycera</taxon>
        <taxon>Muscomorpha</taxon>
        <taxon>Oestroidea</taxon>
        <taxon>Calliphoridae</taxon>
        <taxon>Luciliinae</taxon>
        <taxon>Lucilia</taxon>
    </lineage>
</organism>
<keyword evidence="6 10" id="KW-1133">Transmembrane helix</keyword>
<keyword evidence="5 10" id="KW-0552">Olfaction</keyword>
<keyword evidence="9 10" id="KW-0807">Transducer</keyword>
<dbReference type="OMA" id="CYFGDRM"/>
<evidence type="ECO:0000256" key="6">
    <source>
        <dbReference type="ARBA" id="ARBA00022989"/>
    </source>
</evidence>
<evidence type="ECO:0000256" key="3">
    <source>
        <dbReference type="ARBA" id="ARBA00022606"/>
    </source>
</evidence>
<feature type="transmembrane region" description="Helical" evidence="10">
    <location>
        <begin position="304"/>
        <end position="327"/>
    </location>
</feature>
<protein>
    <recommendedName>
        <fullName evidence="10">Odorant receptor</fullName>
    </recommendedName>
</protein>
<dbReference type="PANTHER" id="PTHR21137">
    <property type="entry name" value="ODORANT RECEPTOR"/>
    <property type="match status" value="1"/>
</dbReference>
<feature type="transmembrane region" description="Helical" evidence="10">
    <location>
        <begin position="137"/>
        <end position="159"/>
    </location>
</feature>
<evidence type="ECO:0000256" key="7">
    <source>
        <dbReference type="ARBA" id="ARBA00023136"/>
    </source>
</evidence>
<keyword evidence="8 10" id="KW-0675">Receptor</keyword>
<evidence type="ECO:0000313" key="11">
    <source>
        <dbReference type="EMBL" id="KNC30035.1"/>
    </source>
</evidence>
<dbReference type="OrthoDB" id="6597368at2759"/>
<name>A0A0L0CCQ6_LUCCU</name>
<comment type="caution">
    <text evidence="10">Lacks conserved residue(s) required for the propagation of feature annotation.</text>
</comment>
<evidence type="ECO:0000256" key="4">
    <source>
        <dbReference type="ARBA" id="ARBA00022692"/>
    </source>
</evidence>
<evidence type="ECO:0000256" key="1">
    <source>
        <dbReference type="ARBA" id="ARBA00004651"/>
    </source>
</evidence>
<dbReference type="InterPro" id="IPR004117">
    <property type="entry name" value="7tm6_olfct_rcpt"/>
</dbReference>
<sequence>MLNVKRSSNMVSGDQQPDTNMAFYYHWKVWHWMGIKAPMQSNLKVYRIYAVLINFVVTFLFPLTLIVNVFFAQNTQQLCENLTITITDTIANLKFLNVYLVREDLERIKAILGKLDRRAENLKEKRILQDAIRISQLSFLIFVRLYTVGTGLSILKVILAQEHCLLYPAWFGVNWFDNTFIYVIVMIYQLFGLIVQALQNCANDSYPPAYLIILTAQMKALEVRVRAIGHRESDEEHLWLTKEERLRNLHEFNACIKDYNNILKLFTIIENIISKACLAQFVCSALVQCTVGLHFLYVVDAADYSAQILSIIFFVAVTLEVFIICYFGHCMSTQSWNLTYAFYSCGWLAQKPAFKKNLLITLMRTQRHSIVYAGSYIPVDLPTFVQLMKYAYSTFTLLMRFK</sequence>
<proteinExistence type="inferred from homology"/>
<evidence type="ECO:0000256" key="10">
    <source>
        <dbReference type="RuleBase" id="RU351113"/>
    </source>
</evidence>
<comment type="subcellular location">
    <subcellularLocation>
        <location evidence="1 10">Cell membrane</location>
        <topology evidence="1 10">Multi-pass membrane protein</topology>
    </subcellularLocation>
</comment>
<dbReference type="GO" id="GO:0004984">
    <property type="term" value="F:olfactory receptor activity"/>
    <property type="evidence" value="ECO:0007669"/>
    <property type="project" value="InterPro"/>
</dbReference>